<sequence>MFSVKPHTPHPTPHEKLFGQTLIIAPPNSHHCSLRAANH</sequence>
<gene>
    <name evidence="1" type="ORF">O53_2027</name>
</gene>
<accession>L7E3J0</accession>
<proteinExistence type="predicted"/>
<evidence type="ECO:0000313" key="2">
    <source>
        <dbReference type="Proteomes" id="UP000010932"/>
    </source>
</evidence>
<protein>
    <submittedName>
        <fullName evidence="1">Uncharacterized protein</fullName>
    </submittedName>
</protein>
<reference evidence="1 2" key="1">
    <citation type="journal article" date="2013" name="Genome Announc.">
        <title>Whole-Genome Sequence of Microcystis aeruginosa TAIHU98, a Nontoxic Bloom-Forming Strain Isolated from Taihu Lake, China.</title>
        <authorList>
            <person name="Yang C."/>
            <person name="Zhang W."/>
            <person name="Ren M."/>
            <person name="Song L."/>
            <person name="Li T."/>
            <person name="Zhao J."/>
        </authorList>
    </citation>
    <scope>NUCLEOTIDE SEQUENCE [LARGE SCALE GENOMIC DNA]</scope>
    <source>
        <strain evidence="1 2">TAIHU98</strain>
    </source>
</reference>
<comment type="caution">
    <text evidence="1">The sequence shown here is derived from an EMBL/GenBank/DDBJ whole genome shotgun (WGS) entry which is preliminary data.</text>
</comment>
<dbReference type="AlphaFoldDB" id="L7E3J0"/>
<dbReference type="PATRIC" id="fig|1134457.3.peg.4045"/>
<name>L7E3J0_MICAE</name>
<dbReference type="EMBL" id="ANKQ01000002">
    <property type="protein sequence ID" value="ELP53223.1"/>
    <property type="molecule type" value="Genomic_DNA"/>
</dbReference>
<dbReference type="Proteomes" id="UP000010932">
    <property type="component" value="Unassembled WGS sequence"/>
</dbReference>
<organism evidence="1 2">
    <name type="scientific">Microcystis aeruginosa TAIHU98</name>
    <dbReference type="NCBI Taxonomy" id="1134457"/>
    <lineage>
        <taxon>Bacteria</taxon>
        <taxon>Bacillati</taxon>
        <taxon>Cyanobacteriota</taxon>
        <taxon>Cyanophyceae</taxon>
        <taxon>Oscillatoriophycideae</taxon>
        <taxon>Chroococcales</taxon>
        <taxon>Microcystaceae</taxon>
        <taxon>Microcystis</taxon>
    </lineage>
</organism>
<evidence type="ECO:0000313" key="1">
    <source>
        <dbReference type="EMBL" id="ELP53223.1"/>
    </source>
</evidence>